<dbReference type="InterPro" id="IPR010347">
    <property type="entry name" value="Tdp1"/>
</dbReference>
<feature type="binding site" evidence="2">
    <location>
        <position position="459"/>
    </location>
    <ligand>
        <name>substrate</name>
    </ligand>
</feature>
<evidence type="ECO:0000313" key="5">
    <source>
        <dbReference type="EMBL" id="PSK51899.1"/>
    </source>
</evidence>
<evidence type="ECO:0008006" key="7">
    <source>
        <dbReference type="Google" id="ProtNLM"/>
    </source>
</evidence>
<feature type="compositionally biased region" description="Basic and acidic residues" evidence="4">
    <location>
        <begin position="610"/>
        <end position="630"/>
    </location>
</feature>
<dbReference type="GO" id="GO:0006281">
    <property type="term" value="P:DNA repair"/>
    <property type="evidence" value="ECO:0007669"/>
    <property type="project" value="InterPro"/>
</dbReference>
<evidence type="ECO:0000256" key="3">
    <source>
        <dbReference type="PIRSR" id="PIRSR610347-3"/>
    </source>
</evidence>
<feature type="compositionally biased region" description="Acidic residues" evidence="4">
    <location>
        <begin position="577"/>
        <end position="595"/>
    </location>
</feature>
<dbReference type="Proteomes" id="UP000243723">
    <property type="component" value="Unassembled WGS sequence"/>
</dbReference>
<dbReference type="Gene3D" id="3.30.870.10">
    <property type="entry name" value="Endonuclease Chain A"/>
    <property type="match status" value="2"/>
</dbReference>
<dbReference type="CDD" id="cd09122">
    <property type="entry name" value="PLDc_Tdp1_1"/>
    <property type="match status" value="1"/>
</dbReference>
<feature type="active site" description="Nucleophile" evidence="1">
    <location>
        <position position="226"/>
    </location>
</feature>
<dbReference type="SUPFAM" id="SSF56024">
    <property type="entry name" value="Phospholipase D/nuclease"/>
    <property type="match status" value="2"/>
</dbReference>
<dbReference type="GO" id="GO:0003697">
    <property type="term" value="F:single-stranded DNA binding"/>
    <property type="evidence" value="ECO:0007669"/>
    <property type="project" value="TreeGrafter"/>
</dbReference>
<proteinExistence type="predicted"/>
<dbReference type="EMBL" id="NHZQ01000121">
    <property type="protein sequence ID" value="PSK51899.1"/>
    <property type="molecule type" value="Genomic_DNA"/>
</dbReference>
<keyword evidence="6" id="KW-1185">Reference proteome</keyword>
<name>A0A2P7ZUJ9_9PEZI</name>
<dbReference type="STRING" id="40998.A0A2P7ZUJ9"/>
<dbReference type="GO" id="GO:0017005">
    <property type="term" value="F:3'-tyrosyl-DNA phosphodiesterase activity"/>
    <property type="evidence" value="ECO:0007669"/>
    <property type="project" value="TreeGrafter"/>
</dbReference>
<comment type="caution">
    <text evidence="5">The sequence shown here is derived from an EMBL/GenBank/DDBJ whole genome shotgun (WGS) entry which is preliminary data.</text>
</comment>
<dbReference type="PANTHER" id="PTHR12415">
    <property type="entry name" value="TYROSYL-DNA PHOSPHODIESTERASE 1"/>
    <property type="match status" value="1"/>
</dbReference>
<evidence type="ECO:0000256" key="4">
    <source>
        <dbReference type="SAM" id="MobiDB-lite"/>
    </source>
</evidence>
<dbReference type="GO" id="GO:0005634">
    <property type="term" value="C:nucleus"/>
    <property type="evidence" value="ECO:0007669"/>
    <property type="project" value="InterPro"/>
</dbReference>
<dbReference type="AlphaFoldDB" id="A0A2P7ZUJ9"/>
<feature type="active site" description="Proton donor/acceptor" evidence="1">
    <location>
        <position position="457"/>
    </location>
</feature>
<feature type="compositionally biased region" description="Polar residues" evidence="4">
    <location>
        <begin position="35"/>
        <end position="48"/>
    </location>
</feature>
<organism evidence="5 6">
    <name type="scientific">Elsinoe australis</name>
    <dbReference type="NCBI Taxonomy" id="40998"/>
    <lineage>
        <taxon>Eukaryota</taxon>
        <taxon>Fungi</taxon>
        <taxon>Dikarya</taxon>
        <taxon>Ascomycota</taxon>
        <taxon>Pezizomycotina</taxon>
        <taxon>Dothideomycetes</taxon>
        <taxon>Dothideomycetidae</taxon>
        <taxon>Myriangiales</taxon>
        <taxon>Elsinoaceae</taxon>
        <taxon>Elsinoe</taxon>
    </lineage>
</organism>
<evidence type="ECO:0000313" key="6">
    <source>
        <dbReference type="Proteomes" id="UP000243723"/>
    </source>
</evidence>
<gene>
    <name evidence="5" type="ORF">B9Z65_3166</name>
</gene>
<accession>A0A2P7ZUJ9</accession>
<sequence length="680" mass="74749">MSDSEDEDFKKAIALSLGQEYVPQSALPCAKDQETNAVSTRPATSSGLTGLARLDRKAMEQERLARRNGLNGLNGKRARDDISPPPSRATKVARLEDSEPPSSSAPGRLQESPTSNRSSNLRVQAQQIASPSRLSYPHGKLYKTWAFGHQRDGKDIKFEEVLERGTLKTAVLSAYTFDWDWLFTKVDSKNTTYHFVVSSEEQAIDLNSLQAANVKAYKPAYGKLMHSKLMILVHPTKLRVVIPSANLVGYDWGETGIMENTVWLIDLPRRSPDSDFVSTPFLDELKYFLEKQGLPQTVLSGLERFDWSATGPYSFVHSVGGISYGTSAARTGLTGLSSAVRQLGLTSTKTQVDMCASSVGALTDAKLSNLHAAARGDFNIPFSASGRATIFPQSATVDIKSSFRLYFPTHDYIANSPRGGVENGGTIWFNRSHYEKSTFPKSAFREFKSTRGHLLSHCKMLFVRGISTPAADPANGTSKLFKKKSDTPDAEQVAYVYAGSANCSDAAWGTLVAEKKAGPNKGQLHMTCNNWECGVLIPILGPNVKELFADAKYKAGQTLAEGKPNKISVDKINNQKDEDETASENETESEDDAEDEPKNKTPKGQSTSHSKIETSKREGRKACPQLKEKGPTQSKVDLPDWNVFKSVIDGPFQYPAREYSADQQPWYVRERCQGALAGRT</sequence>
<feature type="region of interest" description="Disordered" evidence="4">
    <location>
        <begin position="566"/>
        <end position="639"/>
    </location>
</feature>
<reference evidence="5 6" key="1">
    <citation type="submission" date="2017-05" db="EMBL/GenBank/DDBJ databases">
        <title>Draft genome sequence of Elsinoe australis.</title>
        <authorList>
            <person name="Cheng Q."/>
        </authorList>
    </citation>
    <scope>NUCLEOTIDE SEQUENCE [LARGE SCALE GENOMIC DNA]</scope>
    <source>
        <strain evidence="5 6">NL1</strain>
    </source>
</reference>
<dbReference type="PANTHER" id="PTHR12415:SF4">
    <property type="entry name" value="TYROSYL-DNA PHOSPHODIESTERASE DOMAIN-CONTAINING PROTEIN"/>
    <property type="match status" value="1"/>
</dbReference>
<feature type="compositionally biased region" description="Polar residues" evidence="4">
    <location>
        <begin position="100"/>
        <end position="122"/>
    </location>
</feature>
<dbReference type="OrthoDB" id="47785at2759"/>
<protein>
    <recommendedName>
        <fullName evidence="7">Tyrosyl-DNA phosphodiesterase 1</fullName>
    </recommendedName>
</protein>
<feature type="site" description="Interaction with DNA" evidence="3">
    <location>
        <position position="504"/>
    </location>
</feature>
<evidence type="ECO:0000256" key="2">
    <source>
        <dbReference type="PIRSR" id="PIRSR610347-2"/>
    </source>
</evidence>
<feature type="binding site" evidence="2">
    <location>
        <position position="228"/>
    </location>
    <ligand>
        <name>substrate</name>
    </ligand>
</feature>
<evidence type="ECO:0000256" key="1">
    <source>
        <dbReference type="PIRSR" id="PIRSR610347-1"/>
    </source>
</evidence>
<feature type="region of interest" description="Disordered" evidence="4">
    <location>
        <begin position="32"/>
        <end position="53"/>
    </location>
</feature>
<feature type="region of interest" description="Disordered" evidence="4">
    <location>
        <begin position="65"/>
        <end position="122"/>
    </location>
</feature>
<dbReference type="Pfam" id="PF06087">
    <property type="entry name" value="Tyr-DNA_phospho"/>
    <property type="match status" value="1"/>
</dbReference>
<dbReference type="GO" id="GO:0003690">
    <property type="term" value="F:double-stranded DNA binding"/>
    <property type="evidence" value="ECO:0007669"/>
    <property type="project" value="TreeGrafter"/>
</dbReference>